<dbReference type="CDD" id="cd05299">
    <property type="entry name" value="CtBP_dh"/>
    <property type="match status" value="1"/>
</dbReference>
<evidence type="ECO:0000259" key="5">
    <source>
        <dbReference type="Pfam" id="PF00389"/>
    </source>
</evidence>
<dbReference type="FunFam" id="3.40.50.720:FF:000203">
    <property type="entry name" value="D-3-phosphoglycerate dehydrogenase (SerA)"/>
    <property type="match status" value="1"/>
</dbReference>
<keyword evidence="3" id="KW-0520">NAD</keyword>
<evidence type="ECO:0000256" key="1">
    <source>
        <dbReference type="ARBA" id="ARBA00005854"/>
    </source>
</evidence>
<dbReference type="InterPro" id="IPR050418">
    <property type="entry name" value="D-iso_2-hydroxyacid_DH_PdxB"/>
</dbReference>
<dbReference type="InterPro" id="IPR006140">
    <property type="entry name" value="D-isomer_DH_NAD-bd"/>
</dbReference>
<feature type="domain" description="D-isomer specific 2-hydroxyacid dehydrogenase NAD-binding" evidence="6">
    <location>
        <begin position="118"/>
        <end position="301"/>
    </location>
</feature>
<dbReference type="EC" id="1.1.1.95" evidence="7"/>
<dbReference type="PROSITE" id="PS00671">
    <property type="entry name" value="D_2_HYDROXYACID_DH_3"/>
    <property type="match status" value="1"/>
</dbReference>
<dbReference type="Pfam" id="PF02826">
    <property type="entry name" value="2-Hacid_dh_C"/>
    <property type="match status" value="1"/>
</dbReference>
<evidence type="ECO:0000256" key="2">
    <source>
        <dbReference type="ARBA" id="ARBA00023002"/>
    </source>
</evidence>
<dbReference type="Gene3D" id="3.40.50.720">
    <property type="entry name" value="NAD(P)-binding Rossmann-like Domain"/>
    <property type="match status" value="2"/>
</dbReference>
<evidence type="ECO:0000256" key="4">
    <source>
        <dbReference type="RuleBase" id="RU003719"/>
    </source>
</evidence>
<proteinExistence type="inferred from homology"/>
<evidence type="ECO:0000259" key="6">
    <source>
        <dbReference type="Pfam" id="PF02826"/>
    </source>
</evidence>
<dbReference type="InterPro" id="IPR043322">
    <property type="entry name" value="CtBP"/>
</dbReference>
<dbReference type="GO" id="GO:0004617">
    <property type="term" value="F:phosphoglycerate dehydrogenase activity"/>
    <property type="evidence" value="ECO:0007669"/>
    <property type="project" value="UniProtKB-EC"/>
</dbReference>
<dbReference type="AlphaFoldDB" id="A0A6J4VI25"/>
<name>A0A6J4VI25_9BACT</name>
<dbReference type="InterPro" id="IPR036291">
    <property type="entry name" value="NAD(P)-bd_dom_sf"/>
</dbReference>
<dbReference type="GO" id="GO:0003714">
    <property type="term" value="F:transcription corepressor activity"/>
    <property type="evidence" value="ECO:0007669"/>
    <property type="project" value="InterPro"/>
</dbReference>
<evidence type="ECO:0000256" key="3">
    <source>
        <dbReference type="ARBA" id="ARBA00023027"/>
    </source>
</evidence>
<dbReference type="EMBL" id="CADCWK010000421">
    <property type="protein sequence ID" value="CAA9579410.1"/>
    <property type="molecule type" value="Genomic_DNA"/>
</dbReference>
<dbReference type="SUPFAM" id="SSF51735">
    <property type="entry name" value="NAD(P)-binding Rossmann-fold domains"/>
    <property type="match status" value="1"/>
</dbReference>
<dbReference type="GO" id="GO:0051287">
    <property type="term" value="F:NAD binding"/>
    <property type="evidence" value="ECO:0007669"/>
    <property type="project" value="InterPro"/>
</dbReference>
<protein>
    <submittedName>
        <fullName evidence="7">D-3-phosphoglycerate dehydrogenase</fullName>
        <ecNumber evidence="7">1.1.1.95</ecNumber>
    </submittedName>
</protein>
<evidence type="ECO:0000313" key="7">
    <source>
        <dbReference type="EMBL" id="CAA9579410.1"/>
    </source>
</evidence>
<dbReference type="SUPFAM" id="SSF52283">
    <property type="entry name" value="Formate/glycerate dehydrogenase catalytic domain-like"/>
    <property type="match status" value="1"/>
</dbReference>
<dbReference type="InterPro" id="IPR029753">
    <property type="entry name" value="D-isomer_DH_CS"/>
</dbReference>
<dbReference type="InterPro" id="IPR006139">
    <property type="entry name" value="D-isomer_2_OHA_DH_cat_dom"/>
</dbReference>
<comment type="similarity">
    <text evidence="1 4">Belongs to the D-isomer specific 2-hydroxyacid dehydrogenase family.</text>
</comment>
<sequence length="338" mass="36406">MASRDVRVVITSDRFYGTGTDIERSIAERYPGLAVEVETLLAPDDDTMIAVAHGADAIVTASIDAVPRRVIEALPGLRVIGRYAVGYDNIDLDAAQEHGVVVTHYPGYCTDEVADHALSLILALNRRLVPSDRRLREGHWVGHSLDTAFVAGGEIWPLREQTIGVVGFGRIGRAVVARLQPFGCRIVVADPYVDPTMIQAAGPDPVSLEDLIMTSDVVTIHCPLTPGTRHLFGPEQFRAMRPGSMLVNTARGPIVDGAALAAALRAGHLQCAALDVMEHEPVATDDPLLQTPNLIVTPHSAYYSERSMEVLRRETYVDVLAVLAGGTARTTITPARVA</sequence>
<organism evidence="7">
    <name type="scientific">uncultured Thermomicrobiales bacterium</name>
    <dbReference type="NCBI Taxonomy" id="1645740"/>
    <lineage>
        <taxon>Bacteria</taxon>
        <taxon>Pseudomonadati</taxon>
        <taxon>Thermomicrobiota</taxon>
        <taxon>Thermomicrobia</taxon>
        <taxon>Thermomicrobiales</taxon>
        <taxon>environmental samples</taxon>
    </lineage>
</organism>
<dbReference type="PANTHER" id="PTHR43761:SF1">
    <property type="entry name" value="D-ISOMER SPECIFIC 2-HYDROXYACID DEHYDROGENASE CATALYTIC DOMAIN-CONTAINING PROTEIN-RELATED"/>
    <property type="match status" value="1"/>
</dbReference>
<dbReference type="PROSITE" id="PS00670">
    <property type="entry name" value="D_2_HYDROXYACID_DH_2"/>
    <property type="match status" value="1"/>
</dbReference>
<reference evidence="7" key="1">
    <citation type="submission" date="2020-02" db="EMBL/GenBank/DDBJ databases">
        <authorList>
            <person name="Meier V. D."/>
        </authorList>
    </citation>
    <scope>NUCLEOTIDE SEQUENCE</scope>
    <source>
        <strain evidence="7">AVDCRST_MAG33</strain>
    </source>
</reference>
<dbReference type="PANTHER" id="PTHR43761">
    <property type="entry name" value="D-ISOMER SPECIFIC 2-HYDROXYACID DEHYDROGENASE FAMILY PROTEIN (AFU_ORTHOLOGUE AFUA_1G13630)"/>
    <property type="match status" value="1"/>
</dbReference>
<dbReference type="Pfam" id="PF00389">
    <property type="entry name" value="2-Hacid_dh"/>
    <property type="match status" value="1"/>
</dbReference>
<feature type="domain" description="D-isomer specific 2-hydroxyacid dehydrogenase catalytic" evidence="5">
    <location>
        <begin position="35"/>
        <end position="330"/>
    </location>
</feature>
<accession>A0A6J4VI25</accession>
<keyword evidence="2 4" id="KW-0560">Oxidoreductase</keyword>
<gene>
    <name evidence="7" type="ORF">AVDCRST_MAG33-3443</name>
</gene>